<evidence type="ECO:0000313" key="5">
    <source>
        <dbReference type="Proteomes" id="UP000034236"/>
    </source>
</evidence>
<protein>
    <recommendedName>
        <fullName evidence="3">Endonuclease NucS C-terminal domain-containing protein</fullName>
    </recommendedName>
</protein>
<dbReference type="EMBL" id="LCBE01000001">
    <property type="protein sequence ID" value="KKS05148.1"/>
    <property type="molecule type" value="Genomic_DNA"/>
</dbReference>
<evidence type="ECO:0000259" key="3">
    <source>
        <dbReference type="Pfam" id="PF01939"/>
    </source>
</evidence>
<proteinExistence type="predicted"/>
<dbReference type="Gene3D" id="3.40.1350.10">
    <property type="match status" value="1"/>
</dbReference>
<evidence type="ECO:0000256" key="1">
    <source>
        <dbReference type="ARBA" id="ARBA00023125"/>
    </source>
</evidence>
<feature type="domain" description="Endonuclease NucS C-terminal" evidence="3">
    <location>
        <begin position="275"/>
        <end position="374"/>
    </location>
</feature>
<dbReference type="PANTHER" id="PTHR38814">
    <property type="entry name" value="ENDONUCLEASE NUCS"/>
    <property type="match status" value="1"/>
</dbReference>
<evidence type="ECO:0000313" key="4">
    <source>
        <dbReference type="EMBL" id="KKS05148.1"/>
    </source>
</evidence>
<keyword evidence="1" id="KW-0238">DNA-binding</keyword>
<dbReference type="InterPro" id="IPR048301">
    <property type="entry name" value="NucS_C"/>
</dbReference>
<dbReference type="Pfam" id="PF01939">
    <property type="entry name" value="NucS_C"/>
    <property type="match status" value="1"/>
</dbReference>
<comment type="caution">
    <text evidence="4">The sequence shown here is derived from an EMBL/GenBank/DDBJ whole genome shotgun (WGS) entry which is preliminary data.</text>
</comment>
<dbReference type="InterPro" id="IPR002793">
    <property type="entry name" value="Endonuclease_NucS"/>
</dbReference>
<sequence length="402" mass="46971">MINQEKIQEWVREYLKHIQEISIEGHVNKEEGYKFNSIDNFQKHFNLEDPDLVGMLDKALLNNNLVVGAQYWPKKMLLLYAQDYPKETRLALQNLFDETKEIYTRITETGKAFDNINEIRNAKLKTSANTYIGLRFLSLLLGFRFPDKYNALKPAEWKFFTRFIDPKFLIPIHTSAGEQYRFYEPYIEALRAYLKDREDIKAIREALTRGLSFDDLELRWITQDVIYVTAHLLSSERSNQEEEKETKNIEENDEDVSITGELDSVEDNTGFVPLEKHLEDYIMKNWDIVDFGEKLTLYREDDGTPGQQYVTDVGIIDILAKDTKGNFVIIELKRAETKYHVIGQILNYITWVEENLALKNEKVRGIIVVGKADKTLKSALKQVGDKVALKEYRIKMTFIDPQ</sequence>
<dbReference type="GO" id="GO:0003677">
    <property type="term" value="F:DNA binding"/>
    <property type="evidence" value="ECO:0007669"/>
    <property type="project" value="UniProtKB-KW"/>
</dbReference>
<feature type="region of interest" description="Disordered" evidence="2">
    <location>
        <begin position="237"/>
        <end position="260"/>
    </location>
</feature>
<organism evidence="4 5">
    <name type="scientific">Candidatus Nomurabacteria bacterium GW2011_GWA2_41_25</name>
    <dbReference type="NCBI Taxonomy" id="1618736"/>
    <lineage>
        <taxon>Bacteria</taxon>
        <taxon>Candidatus Nomuraibacteriota</taxon>
    </lineage>
</organism>
<gene>
    <name evidence="4" type="ORF">UU58_C0001G0008</name>
</gene>
<dbReference type="Proteomes" id="UP000034236">
    <property type="component" value="Unassembled WGS sequence"/>
</dbReference>
<reference evidence="4 5" key="1">
    <citation type="journal article" date="2015" name="Nature">
        <title>rRNA introns, odd ribosomes, and small enigmatic genomes across a large radiation of phyla.</title>
        <authorList>
            <person name="Brown C.T."/>
            <person name="Hug L.A."/>
            <person name="Thomas B.C."/>
            <person name="Sharon I."/>
            <person name="Castelle C.J."/>
            <person name="Singh A."/>
            <person name="Wilkins M.J."/>
            <person name="Williams K.H."/>
            <person name="Banfield J.F."/>
        </authorList>
    </citation>
    <scope>NUCLEOTIDE SEQUENCE [LARGE SCALE GENOMIC DNA]</scope>
</reference>
<dbReference type="AlphaFoldDB" id="A0A0G0YXF7"/>
<dbReference type="PANTHER" id="PTHR38814:SF1">
    <property type="entry name" value="ENDONUCLEASE NUCS"/>
    <property type="match status" value="1"/>
</dbReference>
<dbReference type="GO" id="GO:0004519">
    <property type="term" value="F:endonuclease activity"/>
    <property type="evidence" value="ECO:0007669"/>
    <property type="project" value="InterPro"/>
</dbReference>
<evidence type="ECO:0000256" key="2">
    <source>
        <dbReference type="SAM" id="MobiDB-lite"/>
    </source>
</evidence>
<feature type="compositionally biased region" description="Basic and acidic residues" evidence="2">
    <location>
        <begin position="238"/>
        <end position="250"/>
    </location>
</feature>
<dbReference type="InterPro" id="IPR011856">
    <property type="entry name" value="tRNA_endonuc-like_dom_sf"/>
</dbReference>
<name>A0A0G0YXF7_9BACT</name>
<accession>A0A0G0YXF7</accession>
<dbReference type="CDD" id="cd22341">
    <property type="entry name" value="NucS-like"/>
    <property type="match status" value="1"/>
</dbReference>